<accession>A0AAD7ZAH3</accession>
<dbReference type="AlphaFoldDB" id="A0AAD7ZAH3"/>
<protein>
    <submittedName>
        <fullName evidence="1">Uncharacterized protein</fullName>
    </submittedName>
</protein>
<sequence>MTIGPLSTTYNFSKSIEELVVKSWTNIFHVPDEVLERMKIQNSVKNTLAIEYFIGGSTRFSGND</sequence>
<evidence type="ECO:0000313" key="2">
    <source>
        <dbReference type="Proteomes" id="UP001233999"/>
    </source>
</evidence>
<feature type="non-terminal residue" evidence="1">
    <location>
        <position position="1"/>
    </location>
</feature>
<gene>
    <name evidence="1" type="ORF">L9F63_006636</name>
</gene>
<keyword evidence="2" id="KW-1185">Reference proteome</keyword>
<dbReference type="EMBL" id="JASPKZ010009391">
    <property type="protein sequence ID" value="KAJ9576795.1"/>
    <property type="molecule type" value="Genomic_DNA"/>
</dbReference>
<proteinExistence type="predicted"/>
<comment type="caution">
    <text evidence="1">The sequence shown here is derived from an EMBL/GenBank/DDBJ whole genome shotgun (WGS) entry which is preliminary data.</text>
</comment>
<evidence type="ECO:0000313" key="1">
    <source>
        <dbReference type="EMBL" id="KAJ9576795.1"/>
    </source>
</evidence>
<organism evidence="1 2">
    <name type="scientific">Diploptera punctata</name>
    <name type="common">Pacific beetle cockroach</name>
    <dbReference type="NCBI Taxonomy" id="6984"/>
    <lineage>
        <taxon>Eukaryota</taxon>
        <taxon>Metazoa</taxon>
        <taxon>Ecdysozoa</taxon>
        <taxon>Arthropoda</taxon>
        <taxon>Hexapoda</taxon>
        <taxon>Insecta</taxon>
        <taxon>Pterygota</taxon>
        <taxon>Neoptera</taxon>
        <taxon>Polyneoptera</taxon>
        <taxon>Dictyoptera</taxon>
        <taxon>Blattodea</taxon>
        <taxon>Blaberoidea</taxon>
        <taxon>Blaberidae</taxon>
        <taxon>Diplopterinae</taxon>
        <taxon>Diploptera</taxon>
    </lineage>
</organism>
<reference evidence="1" key="1">
    <citation type="journal article" date="2023" name="IScience">
        <title>Live-bearing cockroach genome reveals convergent evolutionary mechanisms linked to viviparity in insects and beyond.</title>
        <authorList>
            <person name="Fouks B."/>
            <person name="Harrison M.C."/>
            <person name="Mikhailova A.A."/>
            <person name="Marchal E."/>
            <person name="English S."/>
            <person name="Carruthers M."/>
            <person name="Jennings E.C."/>
            <person name="Chiamaka E.L."/>
            <person name="Frigard R.A."/>
            <person name="Pippel M."/>
            <person name="Attardo G.M."/>
            <person name="Benoit J.B."/>
            <person name="Bornberg-Bauer E."/>
            <person name="Tobe S.S."/>
        </authorList>
    </citation>
    <scope>NUCLEOTIDE SEQUENCE</scope>
    <source>
        <strain evidence="1">Stay&amp;Tobe</strain>
    </source>
</reference>
<name>A0AAD7ZAH3_DIPPU</name>
<dbReference type="Proteomes" id="UP001233999">
    <property type="component" value="Unassembled WGS sequence"/>
</dbReference>
<reference evidence="1" key="2">
    <citation type="submission" date="2023-05" db="EMBL/GenBank/DDBJ databases">
        <authorList>
            <person name="Fouks B."/>
        </authorList>
    </citation>
    <scope>NUCLEOTIDE SEQUENCE</scope>
    <source>
        <strain evidence="1">Stay&amp;Tobe</strain>
        <tissue evidence="1">Testes</tissue>
    </source>
</reference>